<organism evidence="5 6">
    <name type="scientific">Elysia crispata</name>
    <name type="common">lettuce slug</name>
    <dbReference type="NCBI Taxonomy" id="231223"/>
    <lineage>
        <taxon>Eukaryota</taxon>
        <taxon>Metazoa</taxon>
        <taxon>Spiralia</taxon>
        <taxon>Lophotrochozoa</taxon>
        <taxon>Mollusca</taxon>
        <taxon>Gastropoda</taxon>
        <taxon>Heterobranchia</taxon>
        <taxon>Euthyneura</taxon>
        <taxon>Panpulmonata</taxon>
        <taxon>Sacoglossa</taxon>
        <taxon>Placobranchoidea</taxon>
        <taxon>Plakobranchidae</taxon>
        <taxon>Elysia</taxon>
    </lineage>
</organism>
<dbReference type="Gene3D" id="3.10.100.10">
    <property type="entry name" value="Mannose-Binding Protein A, subunit A"/>
    <property type="match status" value="1"/>
</dbReference>
<keyword evidence="2" id="KW-0812">Transmembrane</keyword>
<dbReference type="InterPro" id="IPR001304">
    <property type="entry name" value="C-type_lectin-like"/>
</dbReference>
<dbReference type="AlphaFoldDB" id="A0AAE1D7B6"/>
<dbReference type="InterPro" id="IPR016186">
    <property type="entry name" value="C-type_lectin-like/link_sf"/>
</dbReference>
<keyword evidence="6" id="KW-1185">Reference proteome</keyword>
<keyword evidence="2" id="KW-1133">Transmembrane helix</keyword>
<keyword evidence="2" id="KW-0472">Membrane</keyword>
<feature type="domain" description="C-type lectin" evidence="4">
    <location>
        <begin position="39"/>
        <end position="155"/>
    </location>
</feature>
<evidence type="ECO:0000256" key="1">
    <source>
        <dbReference type="SAM" id="MobiDB-lite"/>
    </source>
</evidence>
<dbReference type="CDD" id="cd00037">
    <property type="entry name" value="CLECT"/>
    <property type="match status" value="1"/>
</dbReference>
<evidence type="ECO:0000313" key="5">
    <source>
        <dbReference type="EMBL" id="KAK3759977.1"/>
    </source>
</evidence>
<feature type="region of interest" description="Disordered" evidence="1">
    <location>
        <begin position="346"/>
        <end position="367"/>
    </location>
</feature>
<proteinExistence type="predicted"/>
<feature type="signal peptide" evidence="3">
    <location>
        <begin position="1"/>
        <end position="25"/>
    </location>
</feature>
<evidence type="ECO:0000256" key="3">
    <source>
        <dbReference type="SAM" id="SignalP"/>
    </source>
</evidence>
<accession>A0AAE1D7B6</accession>
<evidence type="ECO:0000313" key="6">
    <source>
        <dbReference type="Proteomes" id="UP001283361"/>
    </source>
</evidence>
<name>A0AAE1D7B6_9GAST</name>
<dbReference type="Pfam" id="PF00059">
    <property type="entry name" value="Lectin_C"/>
    <property type="match status" value="1"/>
</dbReference>
<keyword evidence="3" id="KW-0732">Signal</keyword>
<feature type="compositionally biased region" description="Basic and acidic residues" evidence="1">
    <location>
        <begin position="347"/>
        <end position="364"/>
    </location>
</feature>
<dbReference type="PROSITE" id="PS50041">
    <property type="entry name" value="C_TYPE_LECTIN_2"/>
    <property type="match status" value="1"/>
</dbReference>
<comment type="caution">
    <text evidence="5">The sequence shown here is derived from an EMBL/GenBank/DDBJ whole genome shotgun (WGS) entry which is preliminary data.</text>
</comment>
<gene>
    <name evidence="5" type="ORF">RRG08_006444</name>
</gene>
<dbReference type="SUPFAM" id="SSF56436">
    <property type="entry name" value="C-type lectin-like"/>
    <property type="match status" value="1"/>
</dbReference>
<feature type="chain" id="PRO_5042197496" description="C-type lectin domain-containing protein" evidence="3">
    <location>
        <begin position="26"/>
        <end position="395"/>
    </location>
</feature>
<evidence type="ECO:0000259" key="4">
    <source>
        <dbReference type="PROSITE" id="PS50041"/>
    </source>
</evidence>
<dbReference type="Proteomes" id="UP001283361">
    <property type="component" value="Unassembled WGS sequence"/>
</dbReference>
<dbReference type="PANTHER" id="PTHR24035">
    <property type="entry name" value="MULTIPLE EPIDERMAL GROWTH FACTOR-LIKE DOMAINS PROTEIN"/>
    <property type="match status" value="1"/>
</dbReference>
<dbReference type="SMART" id="SM00034">
    <property type="entry name" value="CLECT"/>
    <property type="match status" value="1"/>
</dbReference>
<dbReference type="Gene3D" id="2.170.300.10">
    <property type="entry name" value="Tie2 ligand-binding domain superfamily"/>
    <property type="match status" value="1"/>
</dbReference>
<reference evidence="5" key="1">
    <citation type="journal article" date="2023" name="G3 (Bethesda)">
        <title>A reference genome for the long-term kleptoplast-retaining sea slug Elysia crispata morphotype clarki.</title>
        <authorList>
            <person name="Eastman K.E."/>
            <person name="Pendleton A.L."/>
            <person name="Shaikh M.A."/>
            <person name="Suttiyut T."/>
            <person name="Ogas R."/>
            <person name="Tomko P."/>
            <person name="Gavelis G."/>
            <person name="Widhalm J.R."/>
            <person name="Wisecaver J.H."/>
        </authorList>
    </citation>
    <scope>NUCLEOTIDE SEQUENCE</scope>
    <source>
        <strain evidence="5">ECLA1</strain>
    </source>
</reference>
<dbReference type="PANTHER" id="PTHR24035:SF109">
    <property type="entry name" value="PROTEIN DRAPER"/>
    <property type="match status" value="1"/>
</dbReference>
<evidence type="ECO:0000256" key="2">
    <source>
        <dbReference type="SAM" id="Phobius"/>
    </source>
</evidence>
<dbReference type="EMBL" id="JAWDGP010005052">
    <property type="protein sequence ID" value="KAK3759977.1"/>
    <property type="molecule type" value="Genomic_DNA"/>
</dbReference>
<protein>
    <recommendedName>
        <fullName evidence="4">C-type lectin domain-containing protein</fullName>
    </recommendedName>
</protein>
<feature type="transmembrane region" description="Helical" evidence="2">
    <location>
        <begin position="320"/>
        <end position="340"/>
    </location>
</feature>
<dbReference type="InterPro" id="IPR016187">
    <property type="entry name" value="CTDL_fold"/>
</dbReference>
<dbReference type="InterPro" id="IPR052108">
    <property type="entry name" value="MEGF/SIB"/>
</dbReference>
<sequence length="395" mass="43957">MKFKHISLSTAIIIHFLGFASETTADTSCPDGWKLTDTLPRTCLKTYLSSKSWDEARKVCQTEGADLTKISDFLIFDFIKDKVFWDRKGTFWIGFRNYNAQNDTKRLDDNHTAYRKTTFGNISLSSKTECLAIRKWRRIILEYHPCSQKLHFICNILPVCKNNTYGPKCAKKCSRFCLGVNNTCDKVNGSCVYGCFDGYQGEMCDRACGFNTYGEKCSNSCSPYCGGQNKTCDNINGSCVNGCVAGYQGQLCDKECENNTYGMNCSKNCSPYCGGANKSCYHSNGSCIYGCIGAYKGEMCDAVKEAVIVKSSSQDHLKTIAAIVLIFLVAGIVISSIAFSPQGFLTEEDKTGTEPESKEEESRSVESNQLWMMEEFTVQYDSDIGIDQGESNYLS</sequence>